<dbReference type="AlphaFoldDB" id="A0A139RBX0"/>
<accession>A0A139RBX0</accession>
<gene>
    <name evidence="2" type="ORF">SINDD18_01752</name>
</gene>
<evidence type="ECO:0000313" key="2">
    <source>
        <dbReference type="EMBL" id="KXU12218.1"/>
    </source>
</evidence>
<evidence type="ECO:0000313" key="3">
    <source>
        <dbReference type="Proteomes" id="UP000072578"/>
    </source>
</evidence>
<dbReference type="EMBL" id="LQZF01000164">
    <property type="protein sequence ID" value="KXU12218.1"/>
    <property type="molecule type" value="Genomic_DNA"/>
</dbReference>
<organism evidence="2 3">
    <name type="scientific">Streptococcus infantis</name>
    <dbReference type="NCBI Taxonomy" id="68892"/>
    <lineage>
        <taxon>Bacteria</taxon>
        <taxon>Bacillati</taxon>
        <taxon>Bacillota</taxon>
        <taxon>Bacilli</taxon>
        <taxon>Lactobacillales</taxon>
        <taxon>Streptococcaceae</taxon>
        <taxon>Streptococcus</taxon>
    </lineage>
</organism>
<dbReference type="PATRIC" id="fig|68892.8.peg.1913"/>
<keyword evidence="1" id="KW-0472">Membrane</keyword>
<evidence type="ECO:0000256" key="1">
    <source>
        <dbReference type="SAM" id="Phobius"/>
    </source>
</evidence>
<dbReference type="Proteomes" id="UP000072578">
    <property type="component" value="Unassembled WGS sequence"/>
</dbReference>
<keyword evidence="1" id="KW-1133">Transmembrane helix</keyword>
<sequence length="37" mass="4225">MRKNKDLFRVIIVFVAGVILILATPVLFRVVIELLSK</sequence>
<feature type="transmembrane region" description="Helical" evidence="1">
    <location>
        <begin position="7"/>
        <end position="32"/>
    </location>
</feature>
<name>A0A139RBX0_9STRE</name>
<comment type="caution">
    <text evidence="2">The sequence shown here is derived from an EMBL/GenBank/DDBJ whole genome shotgun (WGS) entry which is preliminary data.</text>
</comment>
<proteinExistence type="predicted"/>
<protein>
    <submittedName>
        <fullName evidence="2">Uncharacterized protein</fullName>
    </submittedName>
</protein>
<reference evidence="2 3" key="1">
    <citation type="submission" date="2016-01" db="EMBL/GenBank/DDBJ databases">
        <title>Highly variable Streptococcus oralis are common among viridans streptococci isolated from primates.</title>
        <authorList>
            <person name="Denapaite D."/>
            <person name="Rieger M."/>
            <person name="Koendgen S."/>
            <person name="Brueckner R."/>
            <person name="Ochigava I."/>
            <person name="Kappeler P."/>
            <person name="Maetz-Rensing K."/>
            <person name="Leendertz F."/>
            <person name="Hakenbeck R."/>
        </authorList>
    </citation>
    <scope>NUCLEOTIDE SEQUENCE [LARGE SCALE GENOMIC DNA]</scope>
    <source>
        <strain evidence="2 3">DD18</strain>
    </source>
</reference>
<keyword evidence="1" id="KW-0812">Transmembrane</keyword>